<dbReference type="EMBL" id="JAHPJJ010000017">
    <property type="protein sequence ID" value="MBU9695705.1"/>
    <property type="molecule type" value="Genomic_DNA"/>
</dbReference>
<comment type="caution">
    <text evidence="3">The sequence shown here is derived from an EMBL/GenBank/DDBJ whole genome shotgun (WGS) entry which is preliminary data.</text>
</comment>
<feature type="compositionally biased region" description="Polar residues" evidence="1">
    <location>
        <begin position="53"/>
        <end position="73"/>
    </location>
</feature>
<keyword evidence="2" id="KW-0732">Signal</keyword>
<dbReference type="RefSeq" id="WP_216972378.1">
    <property type="nucleotide sequence ID" value="NZ_CP117296.1"/>
</dbReference>
<protein>
    <recommendedName>
        <fullName evidence="5">Lipoprotein</fullName>
    </recommendedName>
</protein>
<evidence type="ECO:0008006" key="5">
    <source>
        <dbReference type="Google" id="ProtNLM"/>
    </source>
</evidence>
<dbReference type="PROSITE" id="PS51257">
    <property type="entry name" value="PROKAR_LIPOPROTEIN"/>
    <property type="match status" value="1"/>
</dbReference>
<feature type="region of interest" description="Disordered" evidence="1">
    <location>
        <begin position="137"/>
        <end position="166"/>
    </location>
</feature>
<feature type="compositionally biased region" description="Low complexity" evidence="1">
    <location>
        <begin position="153"/>
        <end position="166"/>
    </location>
</feature>
<feature type="compositionally biased region" description="Polar residues" evidence="1">
    <location>
        <begin position="137"/>
        <end position="152"/>
    </location>
</feature>
<feature type="region of interest" description="Disordered" evidence="1">
    <location>
        <begin position="19"/>
        <end position="121"/>
    </location>
</feature>
<feature type="chain" id="PRO_5045959750" description="Lipoprotein" evidence="2">
    <location>
        <begin position="19"/>
        <end position="166"/>
    </location>
</feature>
<name>A0ABS6IW06_9LACO</name>
<sequence>MKKIGLICTVALAGMSLAACSNQSSKESSSSSKTNSSKVVKHHKKHDNKRQSESSNNKTGSKAESTSTSSNADLSDPRVQALIQKGLLNPDGTPTRKGRDLNAMVEGKNLPESDWDSSDYTEAYDDEHGAYRVPIYGNQQDSVPNTNQGTNNSGAGATSTAPGANY</sequence>
<feature type="compositionally biased region" description="Basic residues" evidence="1">
    <location>
        <begin position="39"/>
        <end position="48"/>
    </location>
</feature>
<organism evidence="3 4">
    <name type="scientific">Limosilactobacillus portuensis</name>
    <dbReference type="NCBI Taxonomy" id="2742601"/>
    <lineage>
        <taxon>Bacteria</taxon>
        <taxon>Bacillati</taxon>
        <taxon>Bacillota</taxon>
        <taxon>Bacilli</taxon>
        <taxon>Lactobacillales</taxon>
        <taxon>Lactobacillaceae</taxon>
        <taxon>Limosilactobacillus</taxon>
    </lineage>
</organism>
<evidence type="ECO:0000256" key="1">
    <source>
        <dbReference type="SAM" id="MobiDB-lite"/>
    </source>
</evidence>
<proteinExistence type="predicted"/>
<evidence type="ECO:0000313" key="3">
    <source>
        <dbReference type="EMBL" id="MBU9695705.1"/>
    </source>
</evidence>
<keyword evidence="4" id="KW-1185">Reference proteome</keyword>
<feature type="compositionally biased region" description="Low complexity" evidence="1">
    <location>
        <begin position="21"/>
        <end position="38"/>
    </location>
</feature>
<feature type="signal peptide" evidence="2">
    <location>
        <begin position="1"/>
        <end position="18"/>
    </location>
</feature>
<gene>
    <name evidence="3" type="ORF">KSL82_07355</name>
</gene>
<dbReference type="Proteomes" id="UP001196248">
    <property type="component" value="Unassembled WGS sequence"/>
</dbReference>
<reference evidence="3 4" key="1">
    <citation type="submission" date="2021-06" db="EMBL/GenBank/DDBJ databases">
        <title>Limosilactobacillus angelus sp. nov., isolated from the human vagina.</title>
        <authorList>
            <person name="Chen Y.-S."/>
        </authorList>
    </citation>
    <scope>NUCLEOTIDE SEQUENCE [LARGE SCALE GENOMIC DNA]</scope>
    <source>
        <strain evidence="3 4">P5L02</strain>
    </source>
</reference>
<evidence type="ECO:0000313" key="4">
    <source>
        <dbReference type="Proteomes" id="UP001196248"/>
    </source>
</evidence>
<accession>A0ABS6IW06</accession>
<evidence type="ECO:0000256" key="2">
    <source>
        <dbReference type="SAM" id="SignalP"/>
    </source>
</evidence>